<name>A0A2P6NLU6_9EUKA</name>
<feature type="coiled-coil region" evidence="2">
    <location>
        <begin position="103"/>
        <end position="130"/>
    </location>
</feature>
<comment type="similarity">
    <text evidence="1">Belongs to the NPR2 family.</text>
</comment>
<dbReference type="OrthoDB" id="338854at2759"/>
<reference evidence="3 4" key="1">
    <citation type="journal article" date="2018" name="Genome Biol. Evol.">
        <title>Multiple Roots of Fruiting Body Formation in Amoebozoa.</title>
        <authorList>
            <person name="Hillmann F."/>
            <person name="Forbes G."/>
            <person name="Novohradska S."/>
            <person name="Ferling I."/>
            <person name="Riege K."/>
            <person name="Groth M."/>
            <person name="Westermann M."/>
            <person name="Marz M."/>
            <person name="Spaller T."/>
            <person name="Winckler T."/>
            <person name="Schaap P."/>
            <person name="Glockner G."/>
        </authorList>
    </citation>
    <scope>NUCLEOTIDE SEQUENCE [LARGE SCALE GENOMIC DNA]</scope>
    <source>
        <strain evidence="3 4">Jena</strain>
    </source>
</reference>
<sequence>MSALKGILFSEFDHIVGPKISFQLPQGCISVETFEVSHEYIITKPNLAGRLITFSVSNLLIMGHPILLEDSKYPRNYYLFNLCFILDRHVTQYEQVNPPSPLKTEFEQVLRKLANQLRTIERESEFVSSQDTRQTFQKIVTQVFHSLCDSGQCAIPVDEANIINLRLFPKLKNPPGVVMEHQVPIITQDIDLLSSRQWDLAVQQVLPHIDGINHIKKISTLSKVSLDTVQKCIQQLMYLKYVSLVDIFQYSNIYTCTPSIYDIANDPAAQDECVRYVCRSDSAPPPPSFDKIFSLYASLKPSLCLRDFCQEHDTAFQRIDVRRFILFGVLNGFIRRVHRYPLMKRSQRPQQTMIKGNSATLRSGDLDGKKSCDQLCSSLSIPFDKLDQSLKSDKEIVLLCK</sequence>
<gene>
    <name evidence="3" type="ORF">PROFUN_07522</name>
</gene>
<dbReference type="GO" id="GO:0005774">
    <property type="term" value="C:vacuolar membrane"/>
    <property type="evidence" value="ECO:0007669"/>
    <property type="project" value="TreeGrafter"/>
</dbReference>
<dbReference type="InParanoid" id="A0A2P6NLU6"/>
<dbReference type="GO" id="GO:1904262">
    <property type="term" value="P:negative regulation of TORC1 signaling"/>
    <property type="evidence" value="ECO:0007669"/>
    <property type="project" value="TreeGrafter"/>
</dbReference>
<dbReference type="EMBL" id="MDYQ01000055">
    <property type="protein sequence ID" value="PRP84868.1"/>
    <property type="molecule type" value="Genomic_DNA"/>
</dbReference>
<dbReference type="PANTHER" id="PTHR12991">
    <property type="entry name" value="NITROGEN PERMEASE REGULATOR 2/TUMOR SUPPRESSOR CANDIDATE 4"/>
    <property type="match status" value="1"/>
</dbReference>
<dbReference type="GO" id="GO:0005096">
    <property type="term" value="F:GTPase activator activity"/>
    <property type="evidence" value="ECO:0007669"/>
    <property type="project" value="TreeGrafter"/>
</dbReference>
<proteinExistence type="inferred from homology"/>
<evidence type="ECO:0000256" key="2">
    <source>
        <dbReference type="SAM" id="Coils"/>
    </source>
</evidence>
<dbReference type="PANTHER" id="PTHR12991:SF10">
    <property type="entry name" value="GATOR COMPLEX PROTEIN NPRL2"/>
    <property type="match status" value="1"/>
</dbReference>
<keyword evidence="2" id="KW-0175">Coiled coil</keyword>
<accession>A0A2P6NLU6</accession>
<evidence type="ECO:0000313" key="4">
    <source>
        <dbReference type="Proteomes" id="UP000241769"/>
    </source>
</evidence>
<dbReference type="GO" id="GO:1990130">
    <property type="term" value="C:GATOR1 complex"/>
    <property type="evidence" value="ECO:0007669"/>
    <property type="project" value="TreeGrafter"/>
</dbReference>
<dbReference type="Pfam" id="PF06218">
    <property type="entry name" value="NPR2"/>
    <property type="match status" value="2"/>
</dbReference>
<evidence type="ECO:0000256" key="1">
    <source>
        <dbReference type="ARBA" id="ARBA00008433"/>
    </source>
</evidence>
<dbReference type="FunCoup" id="A0A2P6NLU6">
    <property type="interactions" value="26"/>
</dbReference>
<comment type="caution">
    <text evidence="3">The sequence shown here is derived from an EMBL/GenBank/DDBJ whole genome shotgun (WGS) entry which is preliminary data.</text>
</comment>
<evidence type="ECO:0000313" key="3">
    <source>
        <dbReference type="EMBL" id="PRP84868.1"/>
    </source>
</evidence>
<dbReference type="AlphaFoldDB" id="A0A2P6NLU6"/>
<evidence type="ECO:0008006" key="5">
    <source>
        <dbReference type="Google" id="ProtNLM"/>
    </source>
</evidence>
<dbReference type="Proteomes" id="UP000241769">
    <property type="component" value="Unassembled WGS sequence"/>
</dbReference>
<organism evidence="3 4">
    <name type="scientific">Planoprotostelium fungivorum</name>
    <dbReference type="NCBI Taxonomy" id="1890364"/>
    <lineage>
        <taxon>Eukaryota</taxon>
        <taxon>Amoebozoa</taxon>
        <taxon>Evosea</taxon>
        <taxon>Variosea</taxon>
        <taxon>Cavosteliida</taxon>
        <taxon>Cavosteliaceae</taxon>
        <taxon>Planoprotostelium</taxon>
    </lineage>
</organism>
<dbReference type="GO" id="GO:0010508">
    <property type="term" value="P:positive regulation of autophagy"/>
    <property type="evidence" value="ECO:0007669"/>
    <property type="project" value="TreeGrafter"/>
</dbReference>
<protein>
    <recommendedName>
        <fullName evidence="5">Nitrogen permease regulator 2</fullName>
    </recommendedName>
</protein>
<dbReference type="STRING" id="1890364.A0A2P6NLU6"/>
<keyword evidence="4" id="KW-1185">Reference proteome</keyword>
<dbReference type="InterPro" id="IPR009348">
    <property type="entry name" value="NPR2-like"/>
</dbReference>